<keyword evidence="1" id="KW-0862">Zinc</keyword>
<feature type="domain" description="Integrase catalytic" evidence="4">
    <location>
        <begin position="893"/>
        <end position="989"/>
    </location>
</feature>
<feature type="compositionally biased region" description="Polar residues" evidence="2">
    <location>
        <begin position="810"/>
        <end position="821"/>
    </location>
</feature>
<dbReference type="EMBL" id="CAMXCT010000123">
    <property type="protein sequence ID" value="CAI3974224.1"/>
    <property type="molecule type" value="Genomic_DNA"/>
</dbReference>
<keyword evidence="8" id="KW-1185">Reference proteome</keyword>
<dbReference type="OrthoDB" id="1645289at2759"/>
<evidence type="ECO:0000259" key="4">
    <source>
        <dbReference type="PROSITE" id="PS50994"/>
    </source>
</evidence>
<dbReference type="Gene3D" id="3.30.420.10">
    <property type="entry name" value="Ribonuclease H-like superfamily/Ribonuclease H"/>
    <property type="match status" value="1"/>
</dbReference>
<dbReference type="PROSITE" id="PS50158">
    <property type="entry name" value="ZF_CCHC"/>
    <property type="match status" value="1"/>
</dbReference>
<feature type="compositionally biased region" description="Polar residues" evidence="2">
    <location>
        <begin position="360"/>
        <end position="381"/>
    </location>
</feature>
<reference evidence="5" key="1">
    <citation type="submission" date="2022-10" db="EMBL/GenBank/DDBJ databases">
        <authorList>
            <person name="Chen Y."/>
            <person name="Dougan E. K."/>
            <person name="Chan C."/>
            <person name="Rhodes N."/>
            <person name="Thang M."/>
        </authorList>
    </citation>
    <scope>NUCLEOTIDE SEQUENCE</scope>
</reference>
<dbReference type="InterPro" id="IPR036397">
    <property type="entry name" value="RNaseH_sf"/>
</dbReference>
<evidence type="ECO:0000259" key="3">
    <source>
        <dbReference type="PROSITE" id="PS50158"/>
    </source>
</evidence>
<feature type="domain" description="CCHC-type" evidence="3">
    <location>
        <begin position="342"/>
        <end position="356"/>
    </location>
</feature>
<feature type="region of interest" description="Disordered" evidence="2">
    <location>
        <begin position="784"/>
        <end position="856"/>
    </location>
</feature>
<dbReference type="InterPro" id="IPR012337">
    <property type="entry name" value="RNaseH-like_sf"/>
</dbReference>
<protein>
    <submittedName>
        <fullName evidence="7">Retrovirus-related Pol polyprotein from transposon RE1 (Retro element 1) (AtRE1)</fullName>
    </submittedName>
</protein>
<dbReference type="InterPro" id="IPR036875">
    <property type="entry name" value="Znf_CCHC_sf"/>
</dbReference>
<dbReference type="EMBL" id="CAMXCT030000123">
    <property type="protein sequence ID" value="CAL4761536.1"/>
    <property type="molecule type" value="Genomic_DNA"/>
</dbReference>
<feature type="region of interest" description="Disordered" evidence="2">
    <location>
        <begin position="1041"/>
        <end position="1093"/>
    </location>
</feature>
<reference evidence="6" key="2">
    <citation type="submission" date="2024-04" db="EMBL/GenBank/DDBJ databases">
        <authorList>
            <person name="Chen Y."/>
            <person name="Shah S."/>
            <person name="Dougan E. K."/>
            <person name="Thang M."/>
            <person name="Chan C."/>
        </authorList>
    </citation>
    <scope>NUCLEOTIDE SEQUENCE [LARGE SCALE GENOMIC DNA]</scope>
</reference>
<dbReference type="SUPFAM" id="SSF53098">
    <property type="entry name" value="Ribonuclease H-like"/>
    <property type="match status" value="1"/>
</dbReference>
<feature type="compositionally biased region" description="Polar residues" evidence="2">
    <location>
        <begin position="1215"/>
        <end position="1229"/>
    </location>
</feature>
<dbReference type="Pfam" id="PF07727">
    <property type="entry name" value="RVT_2"/>
    <property type="match status" value="1"/>
</dbReference>
<comment type="caution">
    <text evidence="5">The sequence shown here is derived from an EMBL/GenBank/DDBJ whole genome shotgun (WGS) entry which is preliminary data.</text>
</comment>
<dbReference type="EMBL" id="CAMXCT020000123">
    <property type="protein sequence ID" value="CAL1127599.1"/>
    <property type="molecule type" value="Genomic_DNA"/>
</dbReference>
<gene>
    <name evidence="5" type="ORF">C1SCF055_LOCUS2645</name>
</gene>
<dbReference type="InterPro" id="IPR001584">
    <property type="entry name" value="Integrase_cat-core"/>
</dbReference>
<feature type="compositionally biased region" description="Basic and acidic residues" evidence="2">
    <location>
        <begin position="839"/>
        <end position="855"/>
    </location>
</feature>
<evidence type="ECO:0000256" key="1">
    <source>
        <dbReference type="PROSITE-ProRule" id="PRU00047"/>
    </source>
</evidence>
<dbReference type="SUPFAM" id="SSF57756">
    <property type="entry name" value="Retrovirus zinc finger-like domains"/>
    <property type="match status" value="1"/>
</dbReference>
<organism evidence="5">
    <name type="scientific">Cladocopium goreaui</name>
    <dbReference type="NCBI Taxonomy" id="2562237"/>
    <lineage>
        <taxon>Eukaryota</taxon>
        <taxon>Sar</taxon>
        <taxon>Alveolata</taxon>
        <taxon>Dinophyceae</taxon>
        <taxon>Suessiales</taxon>
        <taxon>Symbiodiniaceae</taxon>
        <taxon>Cladocopium</taxon>
    </lineage>
</organism>
<feature type="compositionally biased region" description="Polar residues" evidence="2">
    <location>
        <begin position="1050"/>
        <end position="1066"/>
    </location>
</feature>
<dbReference type="GO" id="GO:0008270">
    <property type="term" value="F:zinc ion binding"/>
    <property type="evidence" value="ECO:0007669"/>
    <property type="project" value="UniProtKB-KW"/>
</dbReference>
<dbReference type="PROSITE" id="PS50994">
    <property type="entry name" value="INTEGRASE"/>
    <property type="match status" value="1"/>
</dbReference>
<evidence type="ECO:0000313" key="5">
    <source>
        <dbReference type="EMBL" id="CAI3974224.1"/>
    </source>
</evidence>
<evidence type="ECO:0000256" key="2">
    <source>
        <dbReference type="SAM" id="MobiDB-lite"/>
    </source>
</evidence>
<dbReference type="InterPro" id="IPR013103">
    <property type="entry name" value="RVT_2"/>
</dbReference>
<evidence type="ECO:0000313" key="6">
    <source>
        <dbReference type="EMBL" id="CAL1127599.1"/>
    </source>
</evidence>
<keyword evidence="1" id="KW-0479">Metal-binding</keyword>
<dbReference type="InterPro" id="IPR001878">
    <property type="entry name" value="Znf_CCHC"/>
</dbReference>
<accession>A0A9P1FEQ1</accession>
<feature type="region of interest" description="Disordered" evidence="2">
    <location>
        <begin position="546"/>
        <end position="567"/>
    </location>
</feature>
<feature type="compositionally biased region" description="Low complexity" evidence="2">
    <location>
        <begin position="786"/>
        <end position="797"/>
    </location>
</feature>
<name>A0A9P1FEQ1_9DINO</name>
<evidence type="ECO:0000313" key="7">
    <source>
        <dbReference type="EMBL" id="CAL4761536.1"/>
    </source>
</evidence>
<dbReference type="Proteomes" id="UP001152797">
    <property type="component" value="Unassembled WGS sequence"/>
</dbReference>
<sequence length="1519" mass="169150">MPEPTGSGSEPGSSTSQVTSQLAYLVPQFDPAKDDLLIYQQKVELVTAAWPKDKYVELVTRLILNCQGSAFQKLQLHQAELLANDESPVKKLIALLGGSWGRIPLEKQFDEAEQALYHCQQKNDESNDSYLARSEILWSRLLARKISLEELQAFIVLRGSSLAPEDKKRVILESDRDGAGKLTNQKVSEAIRMLGATFFMDMTGQRRGRTKVYDQTVLTAEDVSDSAEGLMAADDMTEEDFVDTLITEGEDEDAAMIADFEAAASDVIQEDLEMAQAYTAYMEARRRLSEKYRNRGFWPTSKGSTSFTKGKFSGGGGKSFGKGSKFGKGRKTLQDRILQSNCRACGRRGHWKAECPYKGGTTSQSGMSGNGGSTAPTTTLVTDPSSLGADDALPLEFLGGTPFLVSNTLMRALHASIDCHRQAKPPNVCLYSSRLRVIRAFCPDQPDRPFLMASLSQRLSQMQTHVAIQVEDLSHLTLEELHSEAISFGQKHRGQSFQETWKDQEWVSWMVSHYGHSTKTSHRRFLRYVELKLDHHEAQQLPIPVVPQDSLPMTSSGAKGLAKSAGPSPGMIAAKAKIRPQHPGLVHLPDMEDAGWALEPGTYTQGTMNQDPNMEAMQQRMLNLENALTRGEHSASSVEPPEPCRRGVRCGEPSSGMIEVFCSQHSPLTHQMQQLGRSAYRFGRSEGDLETVSGRAKLFSAVARHRPKHIWVSPDCGPWSSWSSLNASRSELITPEPRDENLSKRRRLDGKQRVVPDVDILQGILNSVEQILPRVGKYEDLEVRNSGSASSADRSAAVPVRLSPQLEPNADSSSRNSTDATDASMERRHPSELESQPEVPKHAHEIQAKQQDSRFKSLPKWEQQEIMNMHKNLGHPSNDRLSKALQVAGYRVEVVQVDSATEMNSHGLTSFMQRYGIKQLTIPPEAHWQQGKIERHGGFLQSMLTKLDLEHAIDDYTQLQTALNQCTHAKNSLSIRHGYAPEVIVFGKHSRLAGSILSDESRPSHELALREDQDIRVQEFKSLLQIRESARRAFHSVDNSNALRRAVPTQPESETSDVSRTNSESIPQPDHEPESSRQVTPLPQSTSPEEQLQENDQLICEDIDWIFQTTADNVDAAWRCEFDVSLNSPEALPQNQEEAWTLLATSAKKQRTEVRLSELSAAEKAEFDRAKEAEVQNWIQTGTLSKVLRNQIPDDQILRCRWILTWKPIDPVGESQENPNGSKRSSDQSQRTHKAKARLVVLGYLDPKIEEIPRDSPTLHRTSRMMLLQTIASNGWSLESFDIRAAFLQGTPQSDRIIGIEPVSEIRQAMNMSPWEVGKLNKGAYGLIDAPYLWYCALVNELQKLGFVATPFDPCLFVLSMPAGESNAGALAGVLGVHVDDGMGGGNQYYQEKIKLLEKKFPFGSHKTQAFTFTGIEVNQRGDNSIHLSQSSYVRKIKPIAIDINRKSQTNSPITEDEKLALRGLIGSLQYASTNTRPDLASKLSFLQSAINNATVDTLLEGNRLLHEAKHHHDVAIII</sequence>
<feature type="region of interest" description="Disordered" evidence="2">
    <location>
        <begin position="359"/>
        <end position="381"/>
    </location>
</feature>
<feature type="compositionally biased region" description="Polar residues" evidence="2">
    <location>
        <begin position="1076"/>
        <end position="1093"/>
    </location>
</feature>
<feature type="region of interest" description="Disordered" evidence="2">
    <location>
        <begin position="1211"/>
        <end position="1234"/>
    </location>
</feature>
<keyword evidence="1" id="KW-0863">Zinc-finger</keyword>
<dbReference type="GO" id="GO:0015074">
    <property type="term" value="P:DNA integration"/>
    <property type="evidence" value="ECO:0007669"/>
    <property type="project" value="InterPro"/>
</dbReference>
<dbReference type="GO" id="GO:0003676">
    <property type="term" value="F:nucleic acid binding"/>
    <property type="evidence" value="ECO:0007669"/>
    <property type="project" value="InterPro"/>
</dbReference>
<proteinExistence type="predicted"/>
<evidence type="ECO:0000313" key="8">
    <source>
        <dbReference type="Proteomes" id="UP001152797"/>
    </source>
</evidence>